<reference evidence="4 5" key="1">
    <citation type="submission" date="2018-10" db="EMBL/GenBank/DDBJ databases">
        <title>Genomic Encyclopedia of Archaeal and Bacterial Type Strains, Phase II (KMG-II): from individual species to whole genera.</title>
        <authorList>
            <person name="Goeker M."/>
        </authorList>
    </citation>
    <scope>NUCLEOTIDE SEQUENCE [LARGE SCALE GENOMIC DNA]</scope>
    <source>
        <strain evidence="4 5">DSM 18602</strain>
    </source>
</reference>
<dbReference type="Pfam" id="PF12969">
    <property type="entry name" value="DUF3857"/>
    <property type="match status" value="1"/>
</dbReference>
<keyword evidence="1" id="KW-0732">Signal</keyword>
<sequence>MYNKLLTIAALILLTGQVYSQSKDVPAELYKASTIPDSLKKDANAVVRYSLTDITVKGPGKMVIKEHSVVTVLNEKAEREAAIVLWYDKKFSSVSSAEMIIYDADGKQIKKYRKGDMYDRSASDGISIITDDRMLGTSHTIVSYPVTVEQISETEQNSYVDLNKWLIQSSEKSVQNSIYHFLVNPAIGFRYKNCNTTIAPKKDVVNNMDSYTWEVKNLKAFKLEEEALDWRVLPSVMFAANSFEYGGMPGDISTWAGYGKWQQALNADVCSLTPAREEEIRQMTAGIKTDKEKAKFLYNYMQKNMRYVSVQLGIGGLKPFAATFVDQKKYGDCKALSNYMTALLKAVHIPSYYAIVRAEANREPADPSFPADPFNHIIVCVPFKNDTTWLECTSSTQPFGKLGTFTENRNALLVTEDGGKLVNTPKSTITDNQFKSEAHLFLQPDGGAKATLKIWATGEYRSMYIGLAQQKIDEQKEFLIRNLNIKQPSVFDLKPAGDKEGVDEVNVEMEYDKFCDIMAGDKQFYRPRLFDLWRLTVPVLEKRKSDYYFEHPMGKTCVTTIDLPAGFEVESLPPNASLKFSYGNYDVTYVYDAAKNQIVNTTKFNLNNYVIPAAKYNEMQQYMDNIAKVQNKKLVIRKKA</sequence>
<dbReference type="AlphaFoldDB" id="A0A495IWI4"/>
<dbReference type="InterPro" id="IPR002931">
    <property type="entry name" value="Transglutaminase-like"/>
</dbReference>
<gene>
    <name evidence="4" type="ORF">BDD43_1251</name>
</gene>
<feature type="domain" description="Transglutaminase-like" evidence="2">
    <location>
        <begin position="281"/>
        <end position="371"/>
    </location>
</feature>
<keyword evidence="5" id="KW-1185">Reference proteome</keyword>
<dbReference type="Proteomes" id="UP000268007">
    <property type="component" value="Unassembled WGS sequence"/>
</dbReference>
<proteinExistence type="predicted"/>
<dbReference type="RefSeq" id="WP_121196837.1">
    <property type="nucleotide sequence ID" value="NZ_RBKU01000001.1"/>
</dbReference>
<dbReference type="InterPro" id="IPR038765">
    <property type="entry name" value="Papain-like_cys_pep_sf"/>
</dbReference>
<dbReference type="InterPro" id="IPR024618">
    <property type="entry name" value="DUF3857"/>
</dbReference>
<evidence type="ECO:0000256" key="1">
    <source>
        <dbReference type="SAM" id="SignalP"/>
    </source>
</evidence>
<dbReference type="Pfam" id="PF01841">
    <property type="entry name" value="Transglut_core"/>
    <property type="match status" value="1"/>
</dbReference>
<feature type="domain" description="DUF3857" evidence="3">
    <location>
        <begin position="60"/>
        <end position="221"/>
    </location>
</feature>
<dbReference type="OrthoDB" id="8595007at2"/>
<evidence type="ECO:0000313" key="5">
    <source>
        <dbReference type="Proteomes" id="UP000268007"/>
    </source>
</evidence>
<dbReference type="Gene3D" id="2.60.120.1130">
    <property type="match status" value="1"/>
</dbReference>
<protein>
    <submittedName>
        <fullName evidence="4">Transglutaminase superfamily protein</fullName>
    </submittedName>
</protein>
<evidence type="ECO:0000259" key="2">
    <source>
        <dbReference type="Pfam" id="PF01841"/>
    </source>
</evidence>
<accession>A0A495IWI4</accession>
<organism evidence="4 5">
    <name type="scientific">Mucilaginibacter gracilis</name>
    <dbReference type="NCBI Taxonomy" id="423350"/>
    <lineage>
        <taxon>Bacteria</taxon>
        <taxon>Pseudomonadati</taxon>
        <taxon>Bacteroidota</taxon>
        <taxon>Sphingobacteriia</taxon>
        <taxon>Sphingobacteriales</taxon>
        <taxon>Sphingobacteriaceae</taxon>
        <taxon>Mucilaginibacter</taxon>
    </lineage>
</organism>
<name>A0A495IWI4_9SPHI</name>
<dbReference type="Gene3D" id="3.10.620.30">
    <property type="match status" value="1"/>
</dbReference>
<dbReference type="Gene3D" id="2.60.40.3140">
    <property type="match status" value="1"/>
</dbReference>
<evidence type="ECO:0000313" key="4">
    <source>
        <dbReference type="EMBL" id="RKR81107.1"/>
    </source>
</evidence>
<feature type="chain" id="PRO_5019805898" evidence="1">
    <location>
        <begin position="21"/>
        <end position="640"/>
    </location>
</feature>
<dbReference type="EMBL" id="RBKU01000001">
    <property type="protein sequence ID" value="RKR81107.1"/>
    <property type="molecule type" value="Genomic_DNA"/>
</dbReference>
<dbReference type="SUPFAM" id="SSF54001">
    <property type="entry name" value="Cysteine proteinases"/>
    <property type="match status" value="1"/>
</dbReference>
<comment type="caution">
    <text evidence="4">The sequence shown here is derived from an EMBL/GenBank/DDBJ whole genome shotgun (WGS) entry which is preliminary data.</text>
</comment>
<feature type="signal peptide" evidence="1">
    <location>
        <begin position="1"/>
        <end position="20"/>
    </location>
</feature>
<evidence type="ECO:0000259" key="3">
    <source>
        <dbReference type="Pfam" id="PF12969"/>
    </source>
</evidence>